<reference evidence="3" key="1">
    <citation type="journal article" date="2015" name="Genome Announc.">
        <title>Complete Genome Sequence of Herbaspirillum hiltneri N3 (DSM 17495), Isolated from Surface-Sterilized Wheat Roots.</title>
        <authorList>
            <person name="Guizelini D."/>
            <person name="Saizaki P.M."/>
            <person name="Coimbra N.A."/>
            <person name="Weiss V.A."/>
            <person name="Faoro H."/>
            <person name="Sfeir M.Z."/>
            <person name="Baura V.A."/>
            <person name="Monteiro R.A."/>
            <person name="Chubatsu L.S."/>
            <person name="Souza E.M."/>
            <person name="Cruz L.M."/>
            <person name="Pedrosa F.O."/>
            <person name="Raittz R.T."/>
            <person name="Marchaukoski J.N."/>
            <person name="Steffens M.B."/>
        </authorList>
    </citation>
    <scope>NUCLEOTIDE SEQUENCE [LARGE SCALE GENOMIC DNA]</scope>
    <source>
        <strain evidence="3">N3</strain>
    </source>
</reference>
<organism evidence="2 3">
    <name type="scientific">Herbaspirillum hiltneri N3</name>
    <dbReference type="NCBI Taxonomy" id="1262470"/>
    <lineage>
        <taxon>Bacteria</taxon>
        <taxon>Pseudomonadati</taxon>
        <taxon>Pseudomonadota</taxon>
        <taxon>Betaproteobacteria</taxon>
        <taxon>Burkholderiales</taxon>
        <taxon>Oxalobacteraceae</taxon>
        <taxon>Herbaspirillum</taxon>
    </lineage>
</organism>
<keyword evidence="3" id="KW-1185">Reference proteome</keyword>
<accession>A0ABN4HWT3</accession>
<feature type="region of interest" description="Disordered" evidence="1">
    <location>
        <begin position="135"/>
        <end position="154"/>
    </location>
</feature>
<protein>
    <submittedName>
        <fullName evidence="2">Uncharacterized protein</fullName>
    </submittedName>
</protein>
<dbReference type="Proteomes" id="UP000063429">
    <property type="component" value="Chromosome"/>
</dbReference>
<proteinExistence type="predicted"/>
<evidence type="ECO:0000313" key="2">
    <source>
        <dbReference type="EMBL" id="AKZ62642.1"/>
    </source>
</evidence>
<evidence type="ECO:0000313" key="3">
    <source>
        <dbReference type="Proteomes" id="UP000063429"/>
    </source>
</evidence>
<name>A0ABN4HWT3_9BURK</name>
<dbReference type="RefSeq" id="WP_053196466.1">
    <property type="nucleotide sequence ID" value="NZ_CP011409.1"/>
</dbReference>
<feature type="compositionally biased region" description="Basic and acidic residues" evidence="1">
    <location>
        <begin position="86"/>
        <end position="97"/>
    </location>
</feature>
<gene>
    <name evidence="2" type="ORF">F506_08110</name>
</gene>
<dbReference type="EMBL" id="CP011409">
    <property type="protein sequence ID" value="AKZ62642.1"/>
    <property type="molecule type" value="Genomic_DNA"/>
</dbReference>
<sequence length="193" mass="20832">MMIRAVSAVAGGFSNAHELAATMRLHALLNGGRGSAECAPTARQLALQLPTQALGKTPEGRRDINWYIRFSSARLASGRRRHGSRHDRLSPADHPEQGEIPVWPKMLGEERQVVNRIDGDNPAERQISADRVYSRRVGEAAGETAEPPPVDARPTLPVAVSGSLELARRSAARGWGQLARACQDAMPVQYAGA</sequence>
<feature type="region of interest" description="Disordered" evidence="1">
    <location>
        <begin position="77"/>
        <end position="100"/>
    </location>
</feature>
<evidence type="ECO:0000256" key="1">
    <source>
        <dbReference type="SAM" id="MobiDB-lite"/>
    </source>
</evidence>